<dbReference type="SUPFAM" id="SSF55021">
    <property type="entry name" value="ACT-like"/>
    <property type="match status" value="3"/>
</dbReference>
<reference evidence="4 5" key="1">
    <citation type="submission" date="2024-04" db="EMBL/GenBank/DDBJ databases">
        <title>The reference genome of an endangered Asteraceae, Deinandra increscens subsp. villosa, native to the Central Coast of California.</title>
        <authorList>
            <person name="Guilliams M."/>
            <person name="Hasenstab-Lehman K."/>
            <person name="Meyer R."/>
            <person name="Mcevoy S."/>
        </authorList>
    </citation>
    <scope>NUCLEOTIDE SEQUENCE [LARGE SCALE GENOMIC DNA]</scope>
    <source>
        <tissue evidence="4">Leaf</tissue>
    </source>
</reference>
<keyword evidence="1 2" id="KW-0677">Repeat</keyword>
<feature type="domain" description="ACT" evidence="3">
    <location>
        <begin position="132"/>
        <end position="214"/>
    </location>
</feature>
<keyword evidence="5" id="KW-1185">Reference proteome</keyword>
<dbReference type="InterPro" id="IPR002912">
    <property type="entry name" value="ACT_dom"/>
</dbReference>
<evidence type="ECO:0000259" key="3">
    <source>
        <dbReference type="PROSITE" id="PS51671"/>
    </source>
</evidence>
<dbReference type="Proteomes" id="UP001408789">
    <property type="component" value="Unassembled WGS sequence"/>
</dbReference>
<dbReference type="PROSITE" id="PS51671">
    <property type="entry name" value="ACT"/>
    <property type="match status" value="2"/>
</dbReference>
<name>A0AAP0CTB8_9ASTR</name>
<evidence type="ECO:0000256" key="2">
    <source>
        <dbReference type="RuleBase" id="RU369043"/>
    </source>
</evidence>
<evidence type="ECO:0000256" key="1">
    <source>
        <dbReference type="ARBA" id="ARBA00022737"/>
    </source>
</evidence>
<evidence type="ECO:0000313" key="4">
    <source>
        <dbReference type="EMBL" id="KAK9058899.1"/>
    </source>
</evidence>
<evidence type="ECO:0000313" key="5">
    <source>
        <dbReference type="Proteomes" id="UP001408789"/>
    </source>
</evidence>
<dbReference type="CDD" id="cd04897">
    <property type="entry name" value="ACT_ACR_3"/>
    <property type="match status" value="1"/>
</dbReference>
<sequence>MTKAYSPYFDPDFDSLSERINGPSCRVTFDNESLEDYTIVKIDCVKKQDQLLEVVQVLTEVNLTISKGYISSDAGWFMDVFHVKEENGKKVSDPRVINYIQQTIGSKRINPSKITTQTSKLYSTDLHGEPTAIEMAATDRPGLFSEISAALADLHCNIVEAHAWSHNARLACVAYISDQSSDTRIDDHRLAAIKHHLNTILHASNTLENTSLQSPQHKDVKSVGLIGAGGSEGTMTTVERRLHQLLLSAQDFDVPPVQRRACPPGISVGMVCDGEKEAEKASVLIENCSEKGYSIVTVQCKDRRRLMFDTVCTLADMQYVISHASVDSHGGHAFQEYFVRKIDGDALSSESEKQHAMKCLEAAVERRVCEGTRLELCANNRVGLLSDITRALREKGLVVLRADLATKMDKCTVDITFYVRDIFGNNVDMELVKSMKREMGLIDLAVKNEKAVKPLPVVKPRFSIGDIFKSQIEKLSHIVL</sequence>
<dbReference type="PANTHER" id="PTHR31096">
    <property type="entry name" value="ACT DOMAIN-CONTAINING PROTEIN ACR4-RELATED"/>
    <property type="match status" value="1"/>
</dbReference>
<comment type="caution">
    <text evidence="4">The sequence shown here is derived from an EMBL/GenBank/DDBJ whole genome shotgun (WGS) entry which is preliminary data.</text>
</comment>
<accession>A0AAP0CTB8</accession>
<protein>
    <recommendedName>
        <fullName evidence="2">ACT domain-containing protein ACR</fullName>
    </recommendedName>
    <alternativeName>
        <fullName evidence="2">Protein ACT DOMAIN REPEATS</fullName>
    </alternativeName>
</protein>
<dbReference type="InterPro" id="IPR045865">
    <property type="entry name" value="ACT-like_dom_sf"/>
</dbReference>
<proteinExistence type="predicted"/>
<dbReference type="EMBL" id="JBCNJP010000023">
    <property type="protein sequence ID" value="KAK9058899.1"/>
    <property type="molecule type" value="Genomic_DNA"/>
</dbReference>
<comment type="function">
    <text evidence="2">Binds amino acids.</text>
</comment>
<dbReference type="Pfam" id="PF24931">
    <property type="entry name" value="ACT_ACR9_3rd"/>
    <property type="match status" value="2"/>
</dbReference>
<dbReference type="AlphaFoldDB" id="A0AAP0CTB8"/>
<feature type="domain" description="ACT" evidence="3">
    <location>
        <begin position="373"/>
        <end position="460"/>
    </location>
</feature>
<dbReference type="PANTHER" id="PTHR31096:SF50">
    <property type="entry name" value="ACT DOMAIN-CONTAINING PROTEIN ACR2"/>
    <property type="match status" value="1"/>
</dbReference>
<dbReference type="Gene3D" id="3.30.70.260">
    <property type="match status" value="1"/>
</dbReference>
<organism evidence="4 5">
    <name type="scientific">Deinandra increscens subsp. villosa</name>
    <dbReference type="NCBI Taxonomy" id="3103831"/>
    <lineage>
        <taxon>Eukaryota</taxon>
        <taxon>Viridiplantae</taxon>
        <taxon>Streptophyta</taxon>
        <taxon>Embryophyta</taxon>
        <taxon>Tracheophyta</taxon>
        <taxon>Spermatophyta</taxon>
        <taxon>Magnoliopsida</taxon>
        <taxon>eudicotyledons</taxon>
        <taxon>Gunneridae</taxon>
        <taxon>Pentapetalae</taxon>
        <taxon>asterids</taxon>
        <taxon>campanulids</taxon>
        <taxon>Asterales</taxon>
        <taxon>Asteraceae</taxon>
        <taxon>Asteroideae</taxon>
        <taxon>Heliantheae alliance</taxon>
        <taxon>Madieae</taxon>
        <taxon>Madiinae</taxon>
        <taxon>Deinandra</taxon>
    </lineage>
</organism>
<dbReference type="GO" id="GO:0016597">
    <property type="term" value="F:amino acid binding"/>
    <property type="evidence" value="ECO:0007669"/>
    <property type="project" value="UniProtKB-UniRule"/>
</dbReference>
<dbReference type="InterPro" id="IPR040217">
    <property type="entry name" value="ACR1-12"/>
</dbReference>
<gene>
    <name evidence="4" type="ORF">SSX86_023744</name>
</gene>